<name>A0A0P6YG10_9CHLR</name>
<keyword evidence="2 6" id="KW-0479">Metal-binding</keyword>
<keyword evidence="4 6" id="KW-0862">Zinc</keyword>
<dbReference type="GO" id="GO:0006518">
    <property type="term" value="P:peptide metabolic process"/>
    <property type="evidence" value="ECO:0007669"/>
    <property type="project" value="TreeGrafter"/>
</dbReference>
<dbReference type="InterPro" id="IPR004438">
    <property type="entry name" value="Peptidase_M3B"/>
</dbReference>
<gene>
    <name evidence="9" type="ORF">SE18_20865</name>
</gene>
<feature type="domain" description="Peptidase M3A/M3B catalytic" evidence="7">
    <location>
        <begin position="207"/>
        <end position="589"/>
    </location>
</feature>
<dbReference type="Gene3D" id="1.20.140.70">
    <property type="entry name" value="Oligopeptidase f, N-terminal domain"/>
    <property type="match status" value="1"/>
</dbReference>
<accession>A0A0P6YG10</accession>
<evidence type="ECO:0000259" key="7">
    <source>
        <dbReference type="Pfam" id="PF01432"/>
    </source>
</evidence>
<dbReference type="AlphaFoldDB" id="A0A0P6YG10"/>
<evidence type="ECO:0000313" key="10">
    <source>
        <dbReference type="Proteomes" id="UP000050277"/>
    </source>
</evidence>
<dbReference type="Pfam" id="PF01432">
    <property type="entry name" value="Peptidase_M3"/>
    <property type="match status" value="1"/>
</dbReference>
<evidence type="ECO:0000256" key="2">
    <source>
        <dbReference type="ARBA" id="ARBA00022723"/>
    </source>
</evidence>
<dbReference type="OrthoDB" id="9766487at2"/>
<dbReference type="PANTHER" id="PTHR11804:SF77">
    <property type="entry name" value="OLIGOENDOPEPTIDASE F"/>
    <property type="match status" value="1"/>
</dbReference>
<dbReference type="CDD" id="cd09608">
    <property type="entry name" value="M3B_PepF"/>
    <property type="match status" value="1"/>
</dbReference>
<evidence type="ECO:0000256" key="6">
    <source>
        <dbReference type="RuleBase" id="RU368091"/>
    </source>
</evidence>
<dbReference type="NCBIfam" id="TIGR00181">
    <property type="entry name" value="pepF"/>
    <property type="match status" value="1"/>
</dbReference>
<dbReference type="EC" id="3.4.24.-" evidence="6"/>
<evidence type="ECO:0000256" key="1">
    <source>
        <dbReference type="ARBA" id="ARBA00022670"/>
    </source>
</evidence>
<sequence length="605" mass="67427">MTTAATVPTRQEVALADTWDATKVFASDAEWEQALDAYAQSIAEIEQYQGRLAEGAPTLLATLNYADQLNERVGKLYIYASLFYSVDTTDQVAKAKMDRVLGVYARTMASSAFIEPEIIGIGFETLKQWQAENADLVSYGQYFNEVERRQAHVRSAEVEQVLGLVSDAFDSANSTHRILTDADLAYPAAHGPDATELELTQGTIGLLLTDPDREVRRTAFENYSDAHLANKNTMANCMATCVKQHVFNARVRNYSSALAAALGENNIPTDVFHQLVATVRKNYPTWHRYWRLRREALGYDQLHVYDIKAPLSTKKLDIPYTEAVDWIIEGMKPLGEGYTSVAKRGLLDDRWVDIYPNKGKSAGAFSSGWKGTPPYILMNYNNDIFGMSTLAHELGHSMHSYLTWQNQPTVYSNYGLFVAEVASNFNQALVRNHLFNTNQDPDFQIALIEEAMSNFHRYFFIMPILAQFELEIHERGQRGEPLTAATLNGIMFDLFREGYGEEVVPDADRMGITWATFSGHMYANFYVYQYATGIAAAHALAEGVLAGKPDAQSNYLAFLSAGSSLAPLDALKLAGVDMASAEPVEAAFRVLASYVDRLEQLLTNK</sequence>
<evidence type="ECO:0000256" key="4">
    <source>
        <dbReference type="ARBA" id="ARBA00022833"/>
    </source>
</evidence>
<dbReference type="EMBL" id="LGKP01000035">
    <property type="protein sequence ID" value="KPL81155.1"/>
    <property type="molecule type" value="Genomic_DNA"/>
</dbReference>
<dbReference type="GO" id="GO:0006508">
    <property type="term" value="P:proteolysis"/>
    <property type="evidence" value="ECO:0007669"/>
    <property type="project" value="UniProtKB-KW"/>
</dbReference>
<dbReference type="InterPro" id="IPR013647">
    <property type="entry name" value="OligopepF_N_dom"/>
</dbReference>
<dbReference type="InterPro" id="IPR045090">
    <property type="entry name" value="Pept_M3A_M3B"/>
</dbReference>
<protein>
    <recommendedName>
        <fullName evidence="6">Oligopeptidase F</fullName>
        <ecNumber evidence="6">3.4.24.-</ecNumber>
    </recommendedName>
</protein>
<dbReference type="GO" id="GO:0004222">
    <property type="term" value="F:metalloendopeptidase activity"/>
    <property type="evidence" value="ECO:0007669"/>
    <property type="project" value="UniProtKB-UniRule"/>
</dbReference>
<evidence type="ECO:0000313" key="9">
    <source>
        <dbReference type="EMBL" id="KPL81155.1"/>
    </source>
</evidence>
<feature type="domain" description="Oligopeptidase F N-terminal" evidence="8">
    <location>
        <begin position="117"/>
        <end position="184"/>
    </location>
</feature>
<evidence type="ECO:0000256" key="3">
    <source>
        <dbReference type="ARBA" id="ARBA00022801"/>
    </source>
</evidence>
<dbReference type="SUPFAM" id="SSF55486">
    <property type="entry name" value="Metalloproteases ('zincins'), catalytic domain"/>
    <property type="match status" value="1"/>
</dbReference>
<comment type="similarity">
    <text evidence="6">Belongs to the peptidase M3B family.</text>
</comment>
<dbReference type="Gene3D" id="1.10.287.830">
    <property type="entry name" value="putative peptidase helix hairpin domain like"/>
    <property type="match status" value="1"/>
</dbReference>
<keyword evidence="1 6" id="KW-0645">Protease</keyword>
<keyword evidence="10" id="KW-1185">Reference proteome</keyword>
<dbReference type="PATRIC" id="fig|70996.4.peg.1989"/>
<comment type="caution">
    <text evidence="9">The sequence shown here is derived from an EMBL/GenBank/DDBJ whole genome shotgun (WGS) entry which is preliminary data.</text>
</comment>
<keyword evidence="5 6" id="KW-0482">Metalloprotease</keyword>
<evidence type="ECO:0000259" key="8">
    <source>
        <dbReference type="Pfam" id="PF08439"/>
    </source>
</evidence>
<comment type="function">
    <text evidence="6">Has oligopeptidase activity and degrades a variety of small bioactive peptides.</text>
</comment>
<dbReference type="InterPro" id="IPR042088">
    <property type="entry name" value="OligoPept_F_C"/>
</dbReference>
<comment type="cofactor">
    <cofactor evidence="6">
        <name>Zn(2+)</name>
        <dbReference type="ChEBI" id="CHEBI:29105"/>
    </cofactor>
    <text evidence="6">Binds 1 zinc ion.</text>
</comment>
<dbReference type="Proteomes" id="UP000050277">
    <property type="component" value="Unassembled WGS sequence"/>
</dbReference>
<dbReference type="PANTHER" id="PTHR11804">
    <property type="entry name" value="PROTEASE M3 THIMET OLIGOPEPTIDASE-RELATED"/>
    <property type="match status" value="1"/>
</dbReference>
<reference evidence="9 10" key="1">
    <citation type="submission" date="2015-07" db="EMBL/GenBank/DDBJ databases">
        <title>Whole genome sequence of Herpetosiphon geysericola DSM 7119.</title>
        <authorList>
            <person name="Hemp J."/>
            <person name="Ward L.M."/>
            <person name="Pace L.A."/>
            <person name="Fischer W.W."/>
        </authorList>
    </citation>
    <scope>NUCLEOTIDE SEQUENCE [LARGE SCALE GENOMIC DNA]</scope>
    <source>
        <strain evidence="9 10">DSM 7119</strain>
    </source>
</reference>
<dbReference type="RefSeq" id="WP_054536404.1">
    <property type="nucleotide sequence ID" value="NZ_LGKP01000035.1"/>
</dbReference>
<dbReference type="Pfam" id="PF08439">
    <property type="entry name" value="Peptidase_M3_N"/>
    <property type="match status" value="1"/>
</dbReference>
<dbReference type="Gene3D" id="1.10.1370.20">
    <property type="entry name" value="Oligoendopeptidase f, C-terminal domain"/>
    <property type="match status" value="1"/>
</dbReference>
<dbReference type="InterPro" id="IPR001567">
    <property type="entry name" value="Pept_M3A_M3B_dom"/>
</dbReference>
<evidence type="ECO:0000256" key="5">
    <source>
        <dbReference type="ARBA" id="ARBA00023049"/>
    </source>
</evidence>
<keyword evidence="3 6" id="KW-0378">Hydrolase</keyword>
<dbReference type="GO" id="GO:0046872">
    <property type="term" value="F:metal ion binding"/>
    <property type="evidence" value="ECO:0007669"/>
    <property type="project" value="UniProtKB-UniRule"/>
</dbReference>
<organism evidence="9 10">
    <name type="scientific">Herpetosiphon geysericola</name>
    <dbReference type="NCBI Taxonomy" id="70996"/>
    <lineage>
        <taxon>Bacteria</taxon>
        <taxon>Bacillati</taxon>
        <taxon>Chloroflexota</taxon>
        <taxon>Chloroflexia</taxon>
        <taxon>Herpetosiphonales</taxon>
        <taxon>Herpetosiphonaceae</taxon>
        <taxon>Herpetosiphon</taxon>
    </lineage>
</organism>
<proteinExistence type="inferred from homology"/>